<gene>
    <name evidence="2" type="ordered locus">Daes_1565</name>
</gene>
<evidence type="ECO:0000313" key="2">
    <source>
        <dbReference type="EMBL" id="ADU62578.1"/>
    </source>
</evidence>
<dbReference type="KEGG" id="das:Daes_1565"/>
<evidence type="ECO:0000313" key="3">
    <source>
        <dbReference type="Proteomes" id="UP000002191"/>
    </source>
</evidence>
<feature type="domain" description="DUF374" evidence="1">
    <location>
        <begin position="69"/>
        <end position="132"/>
    </location>
</feature>
<protein>
    <recommendedName>
        <fullName evidence="1">DUF374 domain-containing protein</fullName>
    </recommendedName>
</protein>
<reference evidence="3" key="1">
    <citation type="submission" date="2010-12" db="EMBL/GenBank/DDBJ databases">
        <title>Complete sequence of Desulfovibrio aespoeensis Aspo-2.</title>
        <authorList>
            <consortium name="US DOE Joint Genome Institute"/>
            <person name="Lucas S."/>
            <person name="Copeland A."/>
            <person name="Lapidus A."/>
            <person name="Cheng J.-F."/>
            <person name="Goodwin L."/>
            <person name="Pitluck S."/>
            <person name="Chertkov O."/>
            <person name="Misra M."/>
            <person name="Detter J.C."/>
            <person name="Han C."/>
            <person name="Tapia R."/>
            <person name="Land M."/>
            <person name="Hauser L."/>
            <person name="Kyrpides N."/>
            <person name="Ivanova N."/>
            <person name="Ovchinnikova G."/>
            <person name="Pedersen K."/>
            <person name="Jagevall S."/>
            <person name="Hazen T."/>
            <person name="Woyke T."/>
        </authorList>
    </citation>
    <scope>NUCLEOTIDE SEQUENCE [LARGE SCALE GENOMIC DNA]</scope>
    <source>
        <strain evidence="3">ATCC 700646 / DSM 10631 / Aspo-2</strain>
    </source>
</reference>
<dbReference type="OrthoDB" id="9810508at2"/>
<evidence type="ECO:0000259" key="1">
    <source>
        <dbReference type="Pfam" id="PF04028"/>
    </source>
</evidence>
<keyword evidence="3" id="KW-1185">Reference proteome</keyword>
<dbReference type="Proteomes" id="UP000002191">
    <property type="component" value="Chromosome"/>
</dbReference>
<sequence length="220" mass="24700">MKIPIDPTRLSPFLATLYRLWIATIRFEVHGDLQCILAKREQRHPLVLALWHGELFSLTGFGHTSISSDVVTFVSQSKDGEVIAQVLEKLGHATVRGSSTRGGVRALLQAIRVMVRENRMAVFTVDGPRGPRHKAKGGVIYLAQKAGAAIIPLRAYPVRKKVFHRSWDRFALPLPFTRCHIYVGEPMAVTTEKLTEETLAREQERLEKAMLALGPEKDQQ</sequence>
<proteinExistence type="predicted"/>
<dbReference type="RefSeq" id="WP_013514505.1">
    <property type="nucleotide sequence ID" value="NC_014844.1"/>
</dbReference>
<reference evidence="2 3" key="2">
    <citation type="journal article" date="2014" name="Genome Announc.">
        <title>Complete Genome Sequence of the Subsurface, Mesophilic Sulfate-Reducing Bacterium Desulfovibrio aespoeensis Aspo-2.</title>
        <authorList>
            <person name="Pedersen K."/>
            <person name="Bengtsson A."/>
            <person name="Edlund J."/>
            <person name="Rabe L."/>
            <person name="Hazen T."/>
            <person name="Chakraborty R."/>
            <person name="Goodwin L."/>
            <person name="Shapiro N."/>
        </authorList>
    </citation>
    <scope>NUCLEOTIDE SEQUENCE [LARGE SCALE GENOMIC DNA]</scope>
    <source>
        <strain evidence="3">ATCC 700646 / DSM 10631 / Aspo-2</strain>
    </source>
</reference>
<dbReference type="eggNOG" id="COG2121">
    <property type="taxonomic scope" value="Bacteria"/>
</dbReference>
<dbReference type="EMBL" id="CP002431">
    <property type="protein sequence ID" value="ADU62578.1"/>
    <property type="molecule type" value="Genomic_DNA"/>
</dbReference>
<dbReference type="AlphaFoldDB" id="E6VX72"/>
<name>E6VX72_PSEA9</name>
<dbReference type="InterPro" id="IPR007172">
    <property type="entry name" value="DUF374"/>
</dbReference>
<accession>E6VX72</accession>
<dbReference type="STRING" id="643562.Daes_1565"/>
<dbReference type="Pfam" id="PF04028">
    <property type="entry name" value="DUF374"/>
    <property type="match status" value="1"/>
</dbReference>
<organism evidence="2 3">
    <name type="scientific">Pseudodesulfovibrio aespoeensis (strain ATCC 700646 / DSM 10631 / Aspo-2)</name>
    <name type="common">Desulfovibrio aespoeensis</name>
    <dbReference type="NCBI Taxonomy" id="643562"/>
    <lineage>
        <taxon>Bacteria</taxon>
        <taxon>Pseudomonadati</taxon>
        <taxon>Thermodesulfobacteriota</taxon>
        <taxon>Desulfovibrionia</taxon>
        <taxon>Desulfovibrionales</taxon>
        <taxon>Desulfovibrionaceae</taxon>
    </lineage>
</organism>
<dbReference type="HOGENOM" id="CLU_086327_2_0_7"/>
<dbReference type="CDD" id="cd07983">
    <property type="entry name" value="LPLAT_DUF374-like"/>
    <property type="match status" value="1"/>
</dbReference>